<evidence type="ECO:0000256" key="5">
    <source>
        <dbReference type="ARBA" id="ARBA00022737"/>
    </source>
</evidence>
<dbReference type="GO" id="GO:0006897">
    <property type="term" value="P:endocytosis"/>
    <property type="evidence" value="ECO:0007669"/>
    <property type="project" value="UniProtKB-KW"/>
</dbReference>
<feature type="non-terminal residue" evidence="12">
    <location>
        <position position="1"/>
    </location>
</feature>
<protein>
    <recommendedName>
        <fullName evidence="11">EGF-like domain-containing protein</fullName>
    </recommendedName>
</protein>
<dbReference type="EMBL" id="PPHD01000099">
    <property type="protein sequence ID" value="POI35992.1"/>
    <property type="molecule type" value="Genomic_DNA"/>
</dbReference>
<keyword evidence="3" id="KW-0254">Endocytosis</keyword>
<dbReference type="Pfam" id="PF00058">
    <property type="entry name" value="Ldl_recept_b"/>
    <property type="match status" value="1"/>
</dbReference>
<dbReference type="SUPFAM" id="SSF63825">
    <property type="entry name" value="YWTD domain"/>
    <property type="match status" value="1"/>
</dbReference>
<keyword evidence="6" id="KW-1133">Transmembrane helix</keyword>
<gene>
    <name evidence="12" type="ORF">CIB84_000256</name>
</gene>
<evidence type="ECO:0000256" key="8">
    <source>
        <dbReference type="ARBA" id="ARBA00023157"/>
    </source>
</evidence>
<dbReference type="InterPro" id="IPR051221">
    <property type="entry name" value="LDLR-related"/>
</dbReference>
<dbReference type="FunFam" id="2.10.25.10:FF:000009">
    <property type="entry name" value="Low-density lipoprotein receptor isoform 1"/>
    <property type="match status" value="1"/>
</dbReference>
<dbReference type="OrthoDB" id="4062651at2759"/>
<evidence type="ECO:0000256" key="2">
    <source>
        <dbReference type="ARBA" id="ARBA00022536"/>
    </source>
</evidence>
<evidence type="ECO:0000313" key="13">
    <source>
        <dbReference type="Proteomes" id="UP000237246"/>
    </source>
</evidence>
<evidence type="ECO:0000256" key="1">
    <source>
        <dbReference type="ARBA" id="ARBA00004479"/>
    </source>
</evidence>
<comment type="caution">
    <text evidence="12">The sequence shown here is derived from an EMBL/GenBank/DDBJ whole genome shotgun (WGS) entry which is preliminary data.</text>
</comment>
<keyword evidence="4" id="KW-0812">Transmembrane</keyword>
<evidence type="ECO:0000259" key="11">
    <source>
        <dbReference type="PROSITE" id="PS01186"/>
    </source>
</evidence>
<dbReference type="SMART" id="SM00179">
    <property type="entry name" value="EGF_CA"/>
    <property type="match status" value="1"/>
</dbReference>
<dbReference type="AlphaFoldDB" id="A0A2P4TI03"/>
<keyword evidence="10" id="KW-0325">Glycoprotein</keyword>
<proteinExistence type="predicted"/>
<keyword evidence="13" id="KW-1185">Reference proteome</keyword>
<dbReference type="InterPro" id="IPR001881">
    <property type="entry name" value="EGF-like_Ca-bd_dom"/>
</dbReference>
<organism evidence="12 13">
    <name type="scientific">Bambusicola thoracicus</name>
    <name type="common">Chinese bamboo-partridge</name>
    <name type="synonym">Perdix thoracica</name>
    <dbReference type="NCBI Taxonomy" id="9083"/>
    <lineage>
        <taxon>Eukaryota</taxon>
        <taxon>Metazoa</taxon>
        <taxon>Chordata</taxon>
        <taxon>Craniata</taxon>
        <taxon>Vertebrata</taxon>
        <taxon>Euteleostomi</taxon>
        <taxon>Archelosauria</taxon>
        <taxon>Archosauria</taxon>
        <taxon>Dinosauria</taxon>
        <taxon>Saurischia</taxon>
        <taxon>Theropoda</taxon>
        <taxon>Coelurosauria</taxon>
        <taxon>Aves</taxon>
        <taxon>Neognathae</taxon>
        <taxon>Galloanserae</taxon>
        <taxon>Galliformes</taxon>
        <taxon>Phasianidae</taxon>
        <taxon>Perdicinae</taxon>
        <taxon>Bambusicola</taxon>
    </lineage>
</organism>
<comment type="subcellular location">
    <subcellularLocation>
        <location evidence="1">Membrane</location>
        <topology evidence="1">Single-pass type I membrane protein</topology>
    </subcellularLocation>
</comment>
<sequence>INFIYIPLDLNECNAYGSCSQMCTNTDGSFTCGCVEGYVLQPDNKSCKAKNEPADRPLLLIANSETIEVLHLNGSKVSARTPVKGSSILTLDYSYREDTICWIESRDLASQLKCTKITKAGKLTDEWIINVVQYLHSDLQGLSGMCSTCSVKLLILNGESDVQQIAIDWITGNFYFLDHVSDRIFVCNQNGTVCITLIELDLSNPKAIAVDPTSGGRKLHVGHMSPVTRQSDQL</sequence>
<dbReference type="InterPro" id="IPR011042">
    <property type="entry name" value="6-blade_b-propeller_TolB-like"/>
</dbReference>
<dbReference type="Pfam" id="PF14670">
    <property type="entry name" value="FXa_inhibition"/>
    <property type="match status" value="1"/>
</dbReference>
<dbReference type="CDD" id="cd00054">
    <property type="entry name" value="EGF_CA"/>
    <property type="match status" value="1"/>
</dbReference>
<name>A0A2P4TI03_BAMTH</name>
<dbReference type="PANTHER" id="PTHR22722">
    <property type="entry name" value="LOW-DENSITY LIPOPROTEIN RECEPTOR-RELATED PROTEIN 2-RELATED"/>
    <property type="match status" value="1"/>
</dbReference>
<dbReference type="Proteomes" id="UP000237246">
    <property type="component" value="Unassembled WGS sequence"/>
</dbReference>
<dbReference type="GO" id="GO:0005041">
    <property type="term" value="F:low-density lipoprotein particle receptor activity"/>
    <property type="evidence" value="ECO:0007669"/>
    <property type="project" value="TreeGrafter"/>
</dbReference>
<evidence type="ECO:0000256" key="6">
    <source>
        <dbReference type="ARBA" id="ARBA00022989"/>
    </source>
</evidence>
<evidence type="ECO:0000256" key="9">
    <source>
        <dbReference type="ARBA" id="ARBA00023170"/>
    </source>
</evidence>
<evidence type="ECO:0000313" key="12">
    <source>
        <dbReference type="EMBL" id="POI35992.1"/>
    </source>
</evidence>
<dbReference type="PROSITE" id="PS01187">
    <property type="entry name" value="EGF_CA"/>
    <property type="match status" value="1"/>
</dbReference>
<evidence type="ECO:0000256" key="10">
    <source>
        <dbReference type="ARBA" id="ARBA00023180"/>
    </source>
</evidence>
<dbReference type="Gene3D" id="2.120.10.30">
    <property type="entry name" value="TolB, C-terminal domain"/>
    <property type="match status" value="1"/>
</dbReference>
<dbReference type="PANTHER" id="PTHR22722:SF5">
    <property type="entry name" value="LOW-DENSITY LIPOPROTEIN RECEPTOR-RELATED PROTEIN 1B"/>
    <property type="match status" value="1"/>
</dbReference>
<evidence type="ECO:0000256" key="4">
    <source>
        <dbReference type="ARBA" id="ARBA00022692"/>
    </source>
</evidence>
<dbReference type="Gene3D" id="2.10.25.10">
    <property type="entry name" value="Laminin"/>
    <property type="match status" value="1"/>
</dbReference>
<dbReference type="InterPro" id="IPR018097">
    <property type="entry name" value="EGF_Ca-bd_CS"/>
</dbReference>
<dbReference type="InterPro" id="IPR000742">
    <property type="entry name" value="EGF"/>
</dbReference>
<evidence type="ECO:0000256" key="7">
    <source>
        <dbReference type="ARBA" id="ARBA00023136"/>
    </source>
</evidence>
<keyword evidence="2" id="KW-0245">EGF-like domain</keyword>
<dbReference type="SUPFAM" id="SSF57196">
    <property type="entry name" value="EGF/Laminin"/>
    <property type="match status" value="1"/>
</dbReference>
<evidence type="ECO:0000256" key="3">
    <source>
        <dbReference type="ARBA" id="ARBA00022583"/>
    </source>
</evidence>
<feature type="domain" description="EGF-like" evidence="11">
    <location>
        <begin position="32"/>
        <end position="47"/>
    </location>
</feature>
<reference evidence="12 13" key="1">
    <citation type="submission" date="2018-01" db="EMBL/GenBank/DDBJ databases">
        <title>Comparison of the Chinese Bamboo Partridge and Red Junglefowl genome sequences highlights the importance of demography in genome evolution.</title>
        <authorList>
            <person name="Tiley G.P."/>
            <person name="Kimball R.T."/>
            <person name="Braun E.L."/>
            <person name="Burleigh J.G."/>
        </authorList>
    </citation>
    <scope>NUCLEOTIDE SEQUENCE [LARGE SCALE GENOMIC DNA]</scope>
    <source>
        <strain evidence="12">RTK389</strain>
        <tissue evidence="12">Blood</tissue>
    </source>
</reference>
<dbReference type="SMART" id="SM00135">
    <property type="entry name" value="LY"/>
    <property type="match status" value="2"/>
</dbReference>
<keyword evidence="7" id="KW-0472">Membrane</keyword>
<keyword evidence="5" id="KW-0677">Repeat</keyword>
<dbReference type="GO" id="GO:0005886">
    <property type="term" value="C:plasma membrane"/>
    <property type="evidence" value="ECO:0007669"/>
    <property type="project" value="TreeGrafter"/>
</dbReference>
<dbReference type="GO" id="GO:0043235">
    <property type="term" value="C:receptor complex"/>
    <property type="evidence" value="ECO:0007669"/>
    <property type="project" value="TreeGrafter"/>
</dbReference>
<dbReference type="PROSITE" id="PS01186">
    <property type="entry name" value="EGF_2"/>
    <property type="match status" value="1"/>
</dbReference>
<accession>A0A2P4TI03</accession>
<dbReference type="GO" id="GO:0005509">
    <property type="term" value="F:calcium ion binding"/>
    <property type="evidence" value="ECO:0007669"/>
    <property type="project" value="InterPro"/>
</dbReference>
<dbReference type="InterPro" id="IPR000033">
    <property type="entry name" value="LDLR_classB_rpt"/>
</dbReference>
<keyword evidence="9" id="KW-0675">Receptor</keyword>
<keyword evidence="8" id="KW-1015">Disulfide bond</keyword>